<dbReference type="Proteomes" id="UP000521943">
    <property type="component" value="Unassembled WGS sequence"/>
</dbReference>
<feature type="region of interest" description="Disordered" evidence="1">
    <location>
        <begin position="1"/>
        <end position="144"/>
    </location>
</feature>
<sequence>MADPPGHRTRSSPPRSDSGASTPVSTGSQHPSRPSFRLSGLQPSSRTQSVTREMYRMVAPSLPSAPCRPLNLRSKALGAKSEVDNPQHLPPSLSTGGKLRPSPPPAHPLQDADHQMASQSSPSSRYSSMAPEDGPPPTQEFFRTTAPPSEAALSGEVENLADSLCLMLESLTKSQWGPGLSPTEFQEDEDHTIRRFVPLSPPGHPEDVVGRDMGRSPGKLHKPRHLLRRRGFRSSCKGSGLALGKAGVSGVGGEPGRNRALKRDRRRFGLGPGGHMGPGAHSRRLLARGGRIRTLLRSLPHFDILRSRIRAGSALGRGFLTLGQGRGFLPLLRGALLRLDMVLLEAPASREGRVTGRLIRRVEHVVPSGPVGEEEEEEPLNTTEGLSRKQVLVEFKPDRNPGNSVPYDTVRDGVNRCLRQYDPQTCTQMLAGAVAYGGWSLTLTEVPSQIEVDHIRGYLHRKLPDAVAWVGLPSSKSFLQLPNVPFILDAKTNLRIKPEDITRASPSRCQELKEQHSL</sequence>
<accession>A0A8H6IJE5</accession>
<dbReference type="EMBL" id="JACGCI010000003">
    <property type="protein sequence ID" value="KAF6764941.1"/>
    <property type="molecule type" value="Genomic_DNA"/>
</dbReference>
<feature type="compositionally biased region" description="Polar residues" evidence="1">
    <location>
        <begin position="11"/>
        <end position="32"/>
    </location>
</feature>
<keyword evidence="3" id="KW-1185">Reference proteome</keyword>
<protein>
    <submittedName>
        <fullName evidence="2">Uncharacterized protein</fullName>
    </submittedName>
</protein>
<name>A0A8H6IJE5_9AGAR</name>
<evidence type="ECO:0000313" key="3">
    <source>
        <dbReference type="Proteomes" id="UP000521943"/>
    </source>
</evidence>
<feature type="region of interest" description="Disordered" evidence="1">
    <location>
        <begin position="195"/>
        <end position="221"/>
    </location>
</feature>
<comment type="caution">
    <text evidence="2">The sequence shown here is derived from an EMBL/GenBank/DDBJ whole genome shotgun (WGS) entry which is preliminary data.</text>
</comment>
<dbReference type="OrthoDB" id="3067824at2759"/>
<gene>
    <name evidence="2" type="ORF">DFP72DRAFT_839947</name>
</gene>
<feature type="compositionally biased region" description="Basic and acidic residues" evidence="1">
    <location>
        <begin position="204"/>
        <end position="214"/>
    </location>
</feature>
<feature type="compositionally biased region" description="Low complexity" evidence="1">
    <location>
        <begin position="115"/>
        <end position="131"/>
    </location>
</feature>
<evidence type="ECO:0000256" key="1">
    <source>
        <dbReference type="SAM" id="MobiDB-lite"/>
    </source>
</evidence>
<organism evidence="2 3">
    <name type="scientific">Ephemerocybe angulata</name>
    <dbReference type="NCBI Taxonomy" id="980116"/>
    <lineage>
        <taxon>Eukaryota</taxon>
        <taxon>Fungi</taxon>
        <taxon>Dikarya</taxon>
        <taxon>Basidiomycota</taxon>
        <taxon>Agaricomycotina</taxon>
        <taxon>Agaricomycetes</taxon>
        <taxon>Agaricomycetidae</taxon>
        <taxon>Agaricales</taxon>
        <taxon>Agaricineae</taxon>
        <taxon>Psathyrellaceae</taxon>
        <taxon>Ephemerocybe</taxon>
    </lineage>
</organism>
<feature type="compositionally biased region" description="Polar residues" evidence="1">
    <location>
        <begin position="41"/>
        <end position="51"/>
    </location>
</feature>
<dbReference type="AlphaFoldDB" id="A0A8H6IJE5"/>
<reference evidence="2 3" key="1">
    <citation type="submission" date="2020-07" db="EMBL/GenBank/DDBJ databases">
        <title>Comparative genomics of pyrophilous fungi reveals a link between fire events and developmental genes.</title>
        <authorList>
            <consortium name="DOE Joint Genome Institute"/>
            <person name="Steindorff A.S."/>
            <person name="Carver A."/>
            <person name="Calhoun S."/>
            <person name="Stillman K."/>
            <person name="Liu H."/>
            <person name="Lipzen A."/>
            <person name="Pangilinan J."/>
            <person name="Labutti K."/>
            <person name="Bruns T.D."/>
            <person name="Grigoriev I.V."/>
        </authorList>
    </citation>
    <scope>NUCLEOTIDE SEQUENCE [LARGE SCALE GENOMIC DNA]</scope>
    <source>
        <strain evidence="2 3">CBS 144469</strain>
    </source>
</reference>
<proteinExistence type="predicted"/>
<evidence type="ECO:0000313" key="2">
    <source>
        <dbReference type="EMBL" id="KAF6764941.1"/>
    </source>
</evidence>